<evidence type="ECO:0000313" key="2">
    <source>
        <dbReference type="EMBL" id="PIP21892.1"/>
    </source>
</evidence>
<name>A0A2G9YRS5_9BACT</name>
<protein>
    <recommendedName>
        <fullName evidence="1">DOD-type homing endonuclease domain-containing protein</fullName>
    </recommendedName>
</protein>
<dbReference type="SUPFAM" id="SSF55608">
    <property type="entry name" value="Homing endonucleases"/>
    <property type="match status" value="2"/>
</dbReference>
<dbReference type="Proteomes" id="UP000231567">
    <property type="component" value="Unassembled WGS sequence"/>
</dbReference>
<dbReference type="EMBL" id="PCRM01000010">
    <property type="protein sequence ID" value="PIP21892.1"/>
    <property type="molecule type" value="Genomic_DNA"/>
</dbReference>
<dbReference type="InterPro" id="IPR004860">
    <property type="entry name" value="LAGLIDADG_dom"/>
</dbReference>
<comment type="caution">
    <text evidence="2">The sequence shown here is derived from an EMBL/GenBank/DDBJ whole genome shotgun (WGS) entry which is preliminary data.</text>
</comment>
<dbReference type="Pfam" id="PF14528">
    <property type="entry name" value="LAGLIDADG_3"/>
    <property type="match status" value="2"/>
</dbReference>
<dbReference type="InterPro" id="IPR027434">
    <property type="entry name" value="Homing_endonucl"/>
</dbReference>
<sequence>MWMIRVIKAYLFGAIHDGTFNQKHKTFRFTQSNVGWLRFIKNCLTKLGFNAWIYREGRNRKVYALETTASILKSKFNPLESSEEARISYVRGYFDAEGGIPRNSKQWFYVQISQKNKKELQVIKKILEEKGIKCGKIHIPSVKVDLDYFRFFVSRESHRDFAKMIGSWHPRKRKIFQLRMKI</sequence>
<gene>
    <name evidence="2" type="ORF">COX39_00570</name>
</gene>
<accession>A0A2G9YRS5</accession>
<evidence type="ECO:0000313" key="3">
    <source>
        <dbReference type="Proteomes" id="UP000231567"/>
    </source>
</evidence>
<dbReference type="GO" id="GO:0004519">
    <property type="term" value="F:endonuclease activity"/>
    <property type="evidence" value="ECO:0007669"/>
    <property type="project" value="InterPro"/>
</dbReference>
<dbReference type="PROSITE" id="PS50819">
    <property type="entry name" value="INTEIN_ENDONUCLEASE"/>
    <property type="match status" value="1"/>
</dbReference>
<dbReference type="AlphaFoldDB" id="A0A2G9YRS5"/>
<evidence type="ECO:0000259" key="1">
    <source>
        <dbReference type="PROSITE" id="PS50819"/>
    </source>
</evidence>
<reference evidence="2 3" key="1">
    <citation type="submission" date="2017-09" db="EMBL/GenBank/DDBJ databases">
        <title>Depth-based differentiation of microbial function through sediment-hosted aquifers and enrichment of novel symbionts in the deep terrestrial subsurface.</title>
        <authorList>
            <person name="Probst A.J."/>
            <person name="Ladd B."/>
            <person name="Jarett J.K."/>
            <person name="Geller-Mcgrath D.E."/>
            <person name="Sieber C.M."/>
            <person name="Emerson J.B."/>
            <person name="Anantharaman K."/>
            <person name="Thomas B.C."/>
            <person name="Malmstrom R."/>
            <person name="Stieglmeier M."/>
            <person name="Klingl A."/>
            <person name="Woyke T."/>
            <person name="Ryan C.M."/>
            <person name="Banfield J.F."/>
        </authorList>
    </citation>
    <scope>NUCLEOTIDE SEQUENCE [LARGE SCALE GENOMIC DNA]</scope>
    <source>
        <strain evidence="2">CG23_combo_of_CG06-09_8_20_14_all_40_13</strain>
    </source>
</reference>
<dbReference type="Gene3D" id="3.10.28.10">
    <property type="entry name" value="Homing endonucleases"/>
    <property type="match status" value="2"/>
</dbReference>
<dbReference type="InterPro" id="IPR004042">
    <property type="entry name" value="Intein_endonuc_central"/>
</dbReference>
<proteinExistence type="predicted"/>
<organism evidence="2 3">
    <name type="scientific">Candidatus Nealsonbacteria bacterium CG23_combo_of_CG06-09_8_20_14_all_40_13</name>
    <dbReference type="NCBI Taxonomy" id="1974724"/>
    <lineage>
        <taxon>Bacteria</taxon>
        <taxon>Candidatus Nealsoniibacteriota</taxon>
    </lineage>
</organism>
<feature type="domain" description="DOD-type homing endonuclease" evidence="1">
    <location>
        <begin position="79"/>
        <end position="132"/>
    </location>
</feature>